<feature type="domain" description="ABC transporter" evidence="4">
    <location>
        <begin position="2"/>
        <end position="227"/>
    </location>
</feature>
<sequence>MLKVNNVSKSFKNFKLENINLNLEEGFIMGIIGPNGSGKTTLIKMIMGLIQSDSGSISLFGKSIEKNPIDIKNDIGFVYDSLDFYGHLKVKDYKKINSLFYKNFESNKFDYYLDKFNINKNSYIKTLSKGQSSKLLLANALSHNAKLLILDEPTEGLDPIVRKELLGYLQEFIEEGNKSVIISTHNTEELDKIADYITFINNGNQVFSIDKETLRENYKIINGTKEQIDNMNKNVVGKKHLKYYSEVLVKIDESMKHYNEIKDMNNDKIKSPNIEDIMYYYVKGDR</sequence>
<dbReference type="SUPFAM" id="SSF52540">
    <property type="entry name" value="P-loop containing nucleoside triphosphate hydrolases"/>
    <property type="match status" value="1"/>
</dbReference>
<proteinExistence type="predicted"/>
<dbReference type="InterPro" id="IPR027417">
    <property type="entry name" value="P-loop_NTPase"/>
</dbReference>
<dbReference type="GO" id="GO:0005524">
    <property type="term" value="F:ATP binding"/>
    <property type="evidence" value="ECO:0007669"/>
    <property type="project" value="UniProtKB-KW"/>
</dbReference>
<dbReference type="Pfam" id="PF00005">
    <property type="entry name" value="ABC_tran"/>
    <property type="match status" value="1"/>
</dbReference>
<accession>A0ABN1M4G9</accession>
<evidence type="ECO:0000259" key="4">
    <source>
        <dbReference type="PROSITE" id="PS50893"/>
    </source>
</evidence>
<dbReference type="InterPro" id="IPR003593">
    <property type="entry name" value="AAA+_ATPase"/>
</dbReference>
<evidence type="ECO:0000313" key="5">
    <source>
        <dbReference type="EMBL" id="GAA0864155.1"/>
    </source>
</evidence>
<comment type="caution">
    <text evidence="5">The sequence shown here is derived from an EMBL/GenBank/DDBJ whole genome shotgun (WGS) entry which is preliminary data.</text>
</comment>
<evidence type="ECO:0000313" key="6">
    <source>
        <dbReference type="Proteomes" id="UP001400965"/>
    </source>
</evidence>
<keyword evidence="2" id="KW-0547">Nucleotide-binding</keyword>
<protein>
    <submittedName>
        <fullName evidence="5">ABC transporter ATP-binding protein</fullName>
    </submittedName>
</protein>
<dbReference type="CDD" id="cd03230">
    <property type="entry name" value="ABC_DR_subfamily_A"/>
    <property type="match status" value="1"/>
</dbReference>
<dbReference type="PROSITE" id="PS00211">
    <property type="entry name" value="ABC_TRANSPORTER_1"/>
    <property type="match status" value="1"/>
</dbReference>
<dbReference type="InterPro" id="IPR003439">
    <property type="entry name" value="ABC_transporter-like_ATP-bd"/>
</dbReference>
<evidence type="ECO:0000256" key="3">
    <source>
        <dbReference type="ARBA" id="ARBA00022840"/>
    </source>
</evidence>
<keyword evidence="6" id="KW-1185">Reference proteome</keyword>
<reference evidence="5 6" key="1">
    <citation type="journal article" date="2019" name="Int. J. Syst. Evol. Microbiol.">
        <title>The Global Catalogue of Microorganisms (GCM) 10K type strain sequencing project: providing services to taxonomists for standard genome sequencing and annotation.</title>
        <authorList>
            <consortium name="The Broad Institute Genomics Platform"/>
            <consortium name="The Broad Institute Genome Sequencing Center for Infectious Disease"/>
            <person name="Wu L."/>
            <person name="Ma J."/>
        </authorList>
    </citation>
    <scope>NUCLEOTIDE SEQUENCE [LARGE SCALE GENOMIC DNA]</scope>
    <source>
        <strain evidence="5 6">JCM 6486</strain>
    </source>
</reference>
<keyword evidence="1" id="KW-0813">Transport</keyword>
<dbReference type="InterPro" id="IPR051782">
    <property type="entry name" value="ABC_Transporter_VariousFunc"/>
</dbReference>
<evidence type="ECO:0000256" key="1">
    <source>
        <dbReference type="ARBA" id="ARBA00022448"/>
    </source>
</evidence>
<evidence type="ECO:0000256" key="2">
    <source>
        <dbReference type="ARBA" id="ARBA00022741"/>
    </source>
</evidence>
<dbReference type="PANTHER" id="PTHR42939:SF3">
    <property type="entry name" value="ABC TRANSPORTER ATP-BINDING COMPONENT"/>
    <property type="match status" value="1"/>
</dbReference>
<dbReference type="PANTHER" id="PTHR42939">
    <property type="entry name" value="ABC TRANSPORTER ATP-BINDING PROTEIN ALBC-RELATED"/>
    <property type="match status" value="1"/>
</dbReference>
<dbReference type="InterPro" id="IPR017871">
    <property type="entry name" value="ABC_transporter-like_CS"/>
</dbReference>
<dbReference type="PROSITE" id="PS50893">
    <property type="entry name" value="ABC_TRANSPORTER_2"/>
    <property type="match status" value="1"/>
</dbReference>
<dbReference type="SMART" id="SM00382">
    <property type="entry name" value="AAA"/>
    <property type="match status" value="1"/>
</dbReference>
<dbReference type="EMBL" id="BAAACP010000008">
    <property type="protein sequence ID" value="GAA0864155.1"/>
    <property type="molecule type" value="Genomic_DNA"/>
</dbReference>
<name>A0ABN1M4G9_9FIRM</name>
<dbReference type="Proteomes" id="UP001400965">
    <property type="component" value="Unassembled WGS sequence"/>
</dbReference>
<gene>
    <name evidence="5" type="ORF">GCM10008917_16510</name>
</gene>
<dbReference type="RefSeq" id="WP_346044802.1">
    <property type="nucleotide sequence ID" value="NZ_BAAACP010000008.1"/>
</dbReference>
<organism evidence="5 6">
    <name type="scientific">Paraclostridium tenue</name>
    <dbReference type="NCBI Taxonomy" id="1737"/>
    <lineage>
        <taxon>Bacteria</taxon>
        <taxon>Bacillati</taxon>
        <taxon>Bacillota</taxon>
        <taxon>Clostridia</taxon>
        <taxon>Peptostreptococcales</taxon>
        <taxon>Peptostreptococcaceae</taxon>
        <taxon>Paraclostridium</taxon>
    </lineage>
</organism>
<keyword evidence="3 5" id="KW-0067">ATP-binding</keyword>
<dbReference type="Gene3D" id="3.40.50.300">
    <property type="entry name" value="P-loop containing nucleotide triphosphate hydrolases"/>
    <property type="match status" value="1"/>
</dbReference>